<protein>
    <recommendedName>
        <fullName evidence="11">BK channel</fullName>
    </recommendedName>
</protein>
<organism evidence="15">
    <name type="scientific">Aphanomyces astaci</name>
    <name type="common">Crayfish plague agent</name>
    <dbReference type="NCBI Taxonomy" id="112090"/>
    <lineage>
        <taxon>Eukaryota</taxon>
        <taxon>Sar</taxon>
        <taxon>Stramenopiles</taxon>
        <taxon>Oomycota</taxon>
        <taxon>Saprolegniomycetes</taxon>
        <taxon>Saprolegniales</taxon>
        <taxon>Verrucalvaceae</taxon>
        <taxon>Aphanomyces</taxon>
    </lineage>
</organism>
<dbReference type="GeneID" id="20814892"/>
<dbReference type="RefSeq" id="XP_009838571.1">
    <property type="nucleotide sequence ID" value="XM_009840269.1"/>
</dbReference>
<evidence type="ECO:0000256" key="13">
    <source>
        <dbReference type="SAM" id="Phobius"/>
    </source>
</evidence>
<dbReference type="EMBL" id="KI913156">
    <property type="protein sequence ID" value="ETV72128.1"/>
    <property type="molecule type" value="Genomic_DNA"/>
</dbReference>
<evidence type="ECO:0000256" key="10">
    <source>
        <dbReference type="ARBA" id="ARBA00023303"/>
    </source>
</evidence>
<dbReference type="Gene3D" id="1.10.287.70">
    <property type="match status" value="1"/>
</dbReference>
<dbReference type="InterPro" id="IPR036291">
    <property type="entry name" value="NAD(P)-bd_dom_sf"/>
</dbReference>
<evidence type="ECO:0000256" key="2">
    <source>
        <dbReference type="ARBA" id="ARBA00022448"/>
    </source>
</evidence>
<dbReference type="AlphaFoldDB" id="W4FZP8"/>
<evidence type="ECO:0000256" key="9">
    <source>
        <dbReference type="ARBA" id="ARBA00023136"/>
    </source>
</evidence>
<dbReference type="PROSITE" id="PS51201">
    <property type="entry name" value="RCK_N"/>
    <property type="match status" value="1"/>
</dbReference>
<evidence type="ECO:0000259" key="14">
    <source>
        <dbReference type="PROSITE" id="PS51201"/>
    </source>
</evidence>
<dbReference type="Gene3D" id="3.40.50.720">
    <property type="entry name" value="NAD(P)-binding Rossmann-like Domain"/>
    <property type="match status" value="2"/>
</dbReference>
<dbReference type="SUPFAM" id="SSF81324">
    <property type="entry name" value="Voltage-gated potassium channels"/>
    <property type="match status" value="1"/>
</dbReference>
<evidence type="ECO:0000256" key="6">
    <source>
        <dbReference type="ARBA" id="ARBA00022958"/>
    </source>
</evidence>
<evidence type="ECO:0000313" key="15">
    <source>
        <dbReference type="EMBL" id="ETV72128.1"/>
    </source>
</evidence>
<dbReference type="InterPro" id="IPR047871">
    <property type="entry name" value="K_chnl_Slo-like"/>
</dbReference>
<gene>
    <name evidence="15" type="ORF">H257_12896</name>
</gene>
<sequence length="1076" mass="120135">MDQPRQPVVLVWLHSVKNRLVRPRMRGETFRKWVSRNMDSSTLATLLDVFQVILGIGVTMVYFYQNWSKFQDVAETPMVRTVQRAIGVFFTFDYLVRLIASESPQTFFLNTMSLVDLATILPQWLEMAISDDSDFKKQANALKTLRGLRFLRSFRLLVFAKTAKGRQAGILFLTVMSIIFCSAGIIQAIEACNNVGDYKCQDLEIYNAAYFVVITISTLGFGDLVPMSSNGKLAVIGLIFSTSILLPLHISRYSDILSRETEFDKSFKAEKERNPHILICGEVNSGALDFFLRQFLHPNNINWKDKVVILCPGLPSNNLRRILLNSAYEQRVVYLQGSAMLDSDLKRAGAANARLCFVLLNKLSTDGDRNDTASNLLTISLRHYTNDIPLFVQVLKTDNIRHVHMSGASNIICIDELKLGILAKTCVIPGLCAFLCNMLFTFRPFYARSTLWASEFLMGCAHDIYEAKVPVYLDGCLSFSTLALILYQECGILLLAVTGRNHLDMRLFPSRILVKRSHYIYLLATNPDAVNQVESLALSTLQKHETRIPNFAKIAERWHANSMAGKIRTTMRASVSSLVPVAMSMRSASSFRESAATSETTQEDLPRRRSQLLGSYRAATPDVTAKSSRDDGSPLSHRRGSVTRVLPYNDNDTANHVDHFLQPDNAPPTHAESSVLSTSDLSRLSIHALASPSPPDQPTHSQANQLFQKLSSQRAYATGQGGPPPDPIMEDIGHPAFAPRMSASTRHTKLFESFLDQNLPSDLSDHIILCGMPNAVHDFVAPLRHQLDSHAKSTQFLGSSQHAMTATPIIIISEIPLTEKQHASIAMFQKVYFLCGSPLQEDMLRQASAFTAKSIVILGSCLQAPGQYDDDYDDEDGVAADTKDQNMLDTDAITLHRYVVECCECNCPAESPMATVIVELSRPSSLRFLKDDLVRSENPSTLEAVKTLTKRVLSRADDPLDNICHPIYAAGNVFISNSLDAVLGNCNKYGCIIDLLHLLTFGEGATNEYGRVLDQIAVPIIYHNKSYLECFVQMLVTQDILCLGLFRAREQRHSYVYVNPNEDVQLRAQDRLFVLR</sequence>
<keyword evidence="7 13" id="KW-1133">Transmembrane helix</keyword>
<evidence type="ECO:0000256" key="4">
    <source>
        <dbReference type="ARBA" id="ARBA00022692"/>
    </source>
</evidence>
<feature type="compositionally biased region" description="Polar residues" evidence="12">
    <location>
        <begin position="589"/>
        <end position="600"/>
    </location>
</feature>
<feature type="transmembrane region" description="Helical" evidence="13">
    <location>
        <begin position="170"/>
        <end position="189"/>
    </location>
</feature>
<proteinExistence type="predicted"/>
<dbReference type="InterPro" id="IPR003148">
    <property type="entry name" value="RCK_N"/>
</dbReference>
<dbReference type="SUPFAM" id="SSF51735">
    <property type="entry name" value="NAD(P)-binding Rossmann-fold domains"/>
    <property type="match status" value="1"/>
</dbReference>
<keyword evidence="4 13" id="KW-0812">Transmembrane</keyword>
<evidence type="ECO:0000256" key="3">
    <source>
        <dbReference type="ARBA" id="ARBA00022538"/>
    </source>
</evidence>
<keyword evidence="5" id="KW-0631">Potassium channel</keyword>
<evidence type="ECO:0000256" key="5">
    <source>
        <dbReference type="ARBA" id="ARBA00022826"/>
    </source>
</evidence>
<evidence type="ECO:0000256" key="1">
    <source>
        <dbReference type="ARBA" id="ARBA00004141"/>
    </source>
</evidence>
<name>W4FZP8_APHAT</name>
<reference evidence="15" key="1">
    <citation type="submission" date="2013-12" db="EMBL/GenBank/DDBJ databases">
        <title>The Genome Sequence of Aphanomyces astaci APO3.</title>
        <authorList>
            <consortium name="The Broad Institute Genomics Platform"/>
            <person name="Russ C."/>
            <person name="Tyler B."/>
            <person name="van West P."/>
            <person name="Dieguez-Uribeondo J."/>
            <person name="Young S.K."/>
            <person name="Zeng Q."/>
            <person name="Gargeya S."/>
            <person name="Fitzgerald M."/>
            <person name="Abouelleil A."/>
            <person name="Alvarado L."/>
            <person name="Chapman S.B."/>
            <person name="Gainer-Dewar J."/>
            <person name="Goldberg J."/>
            <person name="Griggs A."/>
            <person name="Gujja S."/>
            <person name="Hansen M."/>
            <person name="Howarth C."/>
            <person name="Imamovic A."/>
            <person name="Ireland A."/>
            <person name="Larimer J."/>
            <person name="McCowan C."/>
            <person name="Murphy C."/>
            <person name="Pearson M."/>
            <person name="Poon T.W."/>
            <person name="Priest M."/>
            <person name="Roberts A."/>
            <person name="Saif S."/>
            <person name="Shea T."/>
            <person name="Sykes S."/>
            <person name="Wortman J."/>
            <person name="Nusbaum C."/>
            <person name="Birren B."/>
        </authorList>
    </citation>
    <scope>NUCLEOTIDE SEQUENCE [LARGE SCALE GENOMIC DNA]</scope>
    <source>
        <strain evidence="15">APO3</strain>
    </source>
</reference>
<feature type="transmembrane region" description="Helical" evidence="13">
    <location>
        <begin position="43"/>
        <end position="64"/>
    </location>
</feature>
<dbReference type="InterPro" id="IPR027359">
    <property type="entry name" value="Volt_channel_dom_sf"/>
</dbReference>
<feature type="transmembrane region" description="Helical" evidence="13">
    <location>
        <begin position="209"/>
        <end position="226"/>
    </location>
</feature>
<dbReference type="Pfam" id="PF00520">
    <property type="entry name" value="Ion_trans"/>
    <property type="match status" value="1"/>
</dbReference>
<dbReference type="VEuPathDB" id="FungiDB:H257_12896"/>
<evidence type="ECO:0000256" key="12">
    <source>
        <dbReference type="SAM" id="MobiDB-lite"/>
    </source>
</evidence>
<dbReference type="InterPro" id="IPR003929">
    <property type="entry name" value="K_chnl_BK_asu"/>
</dbReference>
<dbReference type="InterPro" id="IPR005821">
    <property type="entry name" value="Ion_trans_dom"/>
</dbReference>
<dbReference type="STRING" id="112090.W4FZP8"/>
<dbReference type="Gene3D" id="1.20.120.350">
    <property type="entry name" value="Voltage-gated potassium channels. Chain C"/>
    <property type="match status" value="1"/>
</dbReference>
<accession>W4FZP8</accession>
<feature type="domain" description="RCK N-terminal" evidence="14">
    <location>
        <begin position="274"/>
        <end position="413"/>
    </location>
</feature>
<keyword evidence="10" id="KW-0407">Ion channel</keyword>
<comment type="subcellular location">
    <subcellularLocation>
        <location evidence="1">Membrane</location>
        <topology evidence="1">Multi-pass membrane protein</topology>
    </subcellularLocation>
</comment>
<keyword evidence="9 13" id="KW-0472">Membrane</keyword>
<evidence type="ECO:0000256" key="7">
    <source>
        <dbReference type="ARBA" id="ARBA00022989"/>
    </source>
</evidence>
<dbReference type="PANTHER" id="PTHR10027">
    <property type="entry name" value="CALCIUM-ACTIVATED POTASSIUM CHANNEL ALPHA CHAIN"/>
    <property type="match status" value="1"/>
</dbReference>
<dbReference type="GO" id="GO:0005267">
    <property type="term" value="F:potassium channel activity"/>
    <property type="evidence" value="ECO:0007669"/>
    <property type="project" value="UniProtKB-KW"/>
</dbReference>
<feature type="region of interest" description="Disordered" evidence="12">
    <location>
        <begin position="714"/>
        <end position="734"/>
    </location>
</feature>
<keyword evidence="3" id="KW-0633">Potassium transport</keyword>
<keyword evidence="2" id="KW-0813">Transport</keyword>
<evidence type="ECO:0000256" key="8">
    <source>
        <dbReference type="ARBA" id="ARBA00023065"/>
    </source>
</evidence>
<dbReference type="Pfam" id="PF22614">
    <property type="entry name" value="Slo-like_RCK"/>
    <property type="match status" value="2"/>
</dbReference>
<dbReference type="OrthoDB" id="10035564at2759"/>
<evidence type="ECO:0000256" key="11">
    <source>
        <dbReference type="ARBA" id="ARBA00029579"/>
    </source>
</evidence>
<feature type="transmembrane region" description="Helical" evidence="13">
    <location>
        <begin position="233"/>
        <end position="250"/>
    </location>
</feature>
<dbReference type="Pfam" id="PF03493">
    <property type="entry name" value="BK_channel_a"/>
    <property type="match status" value="1"/>
</dbReference>
<dbReference type="GO" id="GO:0016020">
    <property type="term" value="C:membrane"/>
    <property type="evidence" value="ECO:0007669"/>
    <property type="project" value="UniProtKB-SubCell"/>
</dbReference>
<keyword evidence="6" id="KW-0630">Potassium</keyword>
<dbReference type="PRINTS" id="PR00169">
    <property type="entry name" value="KCHANNEL"/>
</dbReference>
<feature type="region of interest" description="Disordered" evidence="12">
    <location>
        <begin position="589"/>
        <end position="678"/>
    </location>
</feature>
<dbReference type="PANTHER" id="PTHR10027:SF10">
    <property type="entry name" value="SLOWPOKE 2, ISOFORM D"/>
    <property type="match status" value="1"/>
</dbReference>
<keyword evidence="8" id="KW-0406">Ion transport</keyword>